<organism evidence="1 2">
    <name type="scientific">Agreia pratensis</name>
    <dbReference type="NCBI Taxonomy" id="150121"/>
    <lineage>
        <taxon>Bacteria</taxon>
        <taxon>Bacillati</taxon>
        <taxon>Actinomycetota</taxon>
        <taxon>Actinomycetes</taxon>
        <taxon>Micrococcales</taxon>
        <taxon>Microbacteriaceae</taxon>
        <taxon>Agreia</taxon>
    </lineage>
</organism>
<dbReference type="RefSeq" id="WP_085485560.1">
    <property type="nucleotide sequence ID" value="NZ_FXAY01000003.1"/>
</dbReference>
<dbReference type="OrthoDB" id="9962577at2"/>
<protein>
    <submittedName>
        <fullName evidence="1">Uncharacterized protein</fullName>
    </submittedName>
</protein>
<sequence>MGVSRDSITLIQNELSGTLLEIALTHDDDSEAGAEAIRQAVSASVWEALYTLANHIDDLRA</sequence>
<accession>A0A1X7K3M9</accession>
<evidence type="ECO:0000313" key="1">
    <source>
        <dbReference type="EMBL" id="SMG34912.1"/>
    </source>
</evidence>
<gene>
    <name evidence="1" type="ORF">SAMN06296010_1999</name>
</gene>
<evidence type="ECO:0000313" key="2">
    <source>
        <dbReference type="Proteomes" id="UP000193244"/>
    </source>
</evidence>
<dbReference type="AlphaFoldDB" id="A0A1X7K3M9"/>
<reference evidence="2" key="1">
    <citation type="submission" date="2017-04" db="EMBL/GenBank/DDBJ databases">
        <authorList>
            <person name="Varghese N."/>
            <person name="Submissions S."/>
        </authorList>
    </citation>
    <scope>NUCLEOTIDE SEQUENCE [LARGE SCALE GENOMIC DNA]</scope>
    <source>
        <strain evidence="2">VKM Ac-2510</strain>
    </source>
</reference>
<proteinExistence type="predicted"/>
<keyword evidence="2" id="KW-1185">Reference proteome</keyword>
<dbReference type="EMBL" id="FXAY01000003">
    <property type="protein sequence ID" value="SMG34912.1"/>
    <property type="molecule type" value="Genomic_DNA"/>
</dbReference>
<name>A0A1X7K3M9_9MICO</name>
<dbReference type="Proteomes" id="UP000193244">
    <property type="component" value="Unassembled WGS sequence"/>
</dbReference>